<reference evidence="1" key="1">
    <citation type="journal article" date="2023" name="Plant J.">
        <title>Genome sequences and population genomics provide insights into the demographic history, inbreeding, and mutation load of two 'living fossil' tree species of Dipteronia.</title>
        <authorList>
            <person name="Feng Y."/>
            <person name="Comes H.P."/>
            <person name="Chen J."/>
            <person name="Zhu S."/>
            <person name="Lu R."/>
            <person name="Zhang X."/>
            <person name="Li P."/>
            <person name="Qiu J."/>
            <person name="Olsen K.M."/>
            <person name="Qiu Y."/>
        </authorList>
    </citation>
    <scope>NUCLEOTIDE SEQUENCE</scope>
    <source>
        <strain evidence="1">KIB01</strain>
    </source>
</reference>
<sequence>MPSPRRTSRPRVETADLGRQIRRCRVSSKPLNLQLLRFISLLVLCTVGDLAGHWT</sequence>
<dbReference type="EMBL" id="JANJYI010000001">
    <property type="protein sequence ID" value="KAK2662213.1"/>
    <property type="molecule type" value="Genomic_DNA"/>
</dbReference>
<gene>
    <name evidence="1" type="ORF">Ddye_000787</name>
</gene>
<name>A0AAD9XNP5_9ROSI</name>
<dbReference type="AlphaFoldDB" id="A0AAD9XNP5"/>
<accession>A0AAD9XNP5</accession>
<organism evidence="1 2">
    <name type="scientific">Dipteronia dyeriana</name>
    <dbReference type="NCBI Taxonomy" id="168575"/>
    <lineage>
        <taxon>Eukaryota</taxon>
        <taxon>Viridiplantae</taxon>
        <taxon>Streptophyta</taxon>
        <taxon>Embryophyta</taxon>
        <taxon>Tracheophyta</taxon>
        <taxon>Spermatophyta</taxon>
        <taxon>Magnoliopsida</taxon>
        <taxon>eudicotyledons</taxon>
        <taxon>Gunneridae</taxon>
        <taxon>Pentapetalae</taxon>
        <taxon>rosids</taxon>
        <taxon>malvids</taxon>
        <taxon>Sapindales</taxon>
        <taxon>Sapindaceae</taxon>
        <taxon>Hippocastanoideae</taxon>
        <taxon>Acereae</taxon>
        <taxon>Dipteronia</taxon>
    </lineage>
</organism>
<comment type="caution">
    <text evidence="1">The sequence shown here is derived from an EMBL/GenBank/DDBJ whole genome shotgun (WGS) entry which is preliminary data.</text>
</comment>
<keyword evidence="2" id="KW-1185">Reference proteome</keyword>
<dbReference type="Proteomes" id="UP001280121">
    <property type="component" value="Unassembled WGS sequence"/>
</dbReference>
<evidence type="ECO:0000313" key="2">
    <source>
        <dbReference type="Proteomes" id="UP001280121"/>
    </source>
</evidence>
<proteinExistence type="predicted"/>
<evidence type="ECO:0000313" key="1">
    <source>
        <dbReference type="EMBL" id="KAK2662213.1"/>
    </source>
</evidence>
<protein>
    <submittedName>
        <fullName evidence="1">Uncharacterized protein</fullName>
    </submittedName>
</protein>